<proteinExistence type="predicted"/>
<feature type="region of interest" description="Disordered" evidence="1">
    <location>
        <begin position="144"/>
        <end position="165"/>
    </location>
</feature>
<reference evidence="2 3" key="1">
    <citation type="submission" date="2018-10" db="EMBL/GenBank/DDBJ databases">
        <title>Genome assembly for a Yunnan-Guizhou Plateau 3E fish, Anabarilius grahami (Regan), and its evolutionary and genetic applications.</title>
        <authorList>
            <person name="Jiang W."/>
        </authorList>
    </citation>
    <scope>NUCLEOTIDE SEQUENCE [LARGE SCALE GENOMIC DNA]</scope>
    <source>
        <strain evidence="2">AG-KIZ</strain>
        <tissue evidence="2">Muscle</tissue>
    </source>
</reference>
<evidence type="ECO:0000313" key="3">
    <source>
        <dbReference type="Proteomes" id="UP000281406"/>
    </source>
</evidence>
<gene>
    <name evidence="2" type="ORF">DPX16_5656</name>
</gene>
<evidence type="ECO:0000256" key="1">
    <source>
        <dbReference type="SAM" id="MobiDB-lite"/>
    </source>
</evidence>
<evidence type="ECO:0000313" key="2">
    <source>
        <dbReference type="EMBL" id="ROL48262.1"/>
    </source>
</evidence>
<organism evidence="2 3">
    <name type="scientific">Anabarilius grahami</name>
    <name type="common">Kanglang fish</name>
    <name type="synonym">Barilius grahami</name>
    <dbReference type="NCBI Taxonomy" id="495550"/>
    <lineage>
        <taxon>Eukaryota</taxon>
        <taxon>Metazoa</taxon>
        <taxon>Chordata</taxon>
        <taxon>Craniata</taxon>
        <taxon>Vertebrata</taxon>
        <taxon>Euteleostomi</taxon>
        <taxon>Actinopterygii</taxon>
        <taxon>Neopterygii</taxon>
        <taxon>Teleostei</taxon>
        <taxon>Ostariophysi</taxon>
        <taxon>Cypriniformes</taxon>
        <taxon>Xenocyprididae</taxon>
        <taxon>Xenocypridinae</taxon>
        <taxon>Xenocypridinae incertae sedis</taxon>
        <taxon>Anabarilius</taxon>
    </lineage>
</organism>
<dbReference type="Proteomes" id="UP000281406">
    <property type="component" value="Unassembled WGS sequence"/>
</dbReference>
<name>A0A3N0YPX4_ANAGA</name>
<dbReference type="EMBL" id="RJVU01031169">
    <property type="protein sequence ID" value="ROL48262.1"/>
    <property type="molecule type" value="Genomic_DNA"/>
</dbReference>
<protein>
    <submittedName>
        <fullName evidence="2">Uncharacterized protein</fullName>
    </submittedName>
</protein>
<sequence length="179" mass="20667">MQCHARRKRSVQTHPSSAFTLKNNGKVVQCNGKRVLCERPLTHTAAQHTLENSFIQQADLTHPICFIRRHAEGLTSHAARIKDPELRHVSRGITEQLHLFPFKARGSAMFGVRWHMDDNEFIYKGAEDAREEREREMPLAYFGRGRPQIDRRQETESRETKGERSRLVTCHEATGCTSF</sequence>
<feature type="compositionally biased region" description="Basic and acidic residues" evidence="1">
    <location>
        <begin position="147"/>
        <end position="165"/>
    </location>
</feature>
<comment type="caution">
    <text evidence="2">The sequence shown here is derived from an EMBL/GenBank/DDBJ whole genome shotgun (WGS) entry which is preliminary data.</text>
</comment>
<dbReference type="AlphaFoldDB" id="A0A3N0YPX4"/>
<keyword evidence="3" id="KW-1185">Reference proteome</keyword>
<accession>A0A3N0YPX4</accession>